<gene>
    <name evidence="2" type="ORF">GJ744_009413</name>
</gene>
<accession>A0A8H7AG07</accession>
<comment type="caution">
    <text evidence="2">The sequence shown here is derived from an EMBL/GenBank/DDBJ whole genome shotgun (WGS) entry which is preliminary data.</text>
</comment>
<protein>
    <submittedName>
        <fullName evidence="2">Uncharacterized protein</fullName>
    </submittedName>
</protein>
<sequence length="352" mass="40429">MDTTKWFNLPGDKEAYIQEIKLHYVDDANLSIPWLNFYLRSAPNWDFFALAFPDQAWILRQIQLIDWHIEESLDALEKVVPRVCKPEWLVESNNSYHYRGRNFLSPTVFDYYQNPTAKMMHQQAMMLHYAKYLDFERWDESESESMGMQTFNAACVELVEGTCLADRARLVEELLSSENTAALLSVQPSTNTPIWIVRREVVKRGLMIKKGVQQMRGALKLEDDGDEDEGKEGRKGKEKNSREDNIKTQVLTNLDDSKKPTFRVSNYYDPESDDRCPTPPDVAAAMDADESRRDFPVLGCCNCGTILERNANETEGDWASLMEEDDSQLLGRREAIQRGLPSVRVPLGSTTH</sequence>
<keyword evidence="3" id="KW-1185">Reference proteome</keyword>
<evidence type="ECO:0000313" key="2">
    <source>
        <dbReference type="EMBL" id="KAF7508268.1"/>
    </source>
</evidence>
<reference evidence="2" key="1">
    <citation type="submission" date="2020-02" db="EMBL/GenBank/DDBJ databases">
        <authorList>
            <person name="Palmer J.M."/>
        </authorList>
    </citation>
    <scope>NUCLEOTIDE SEQUENCE</scope>
    <source>
        <strain evidence="2">EPUS1.4</strain>
        <tissue evidence="2">Thallus</tissue>
    </source>
</reference>
<dbReference type="OrthoDB" id="10332337at2759"/>
<dbReference type="Proteomes" id="UP000606974">
    <property type="component" value="Unassembled WGS sequence"/>
</dbReference>
<feature type="compositionally biased region" description="Basic and acidic residues" evidence="1">
    <location>
        <begin position="231"/>
        <end position="246"/>
    </location>
</feature>
<organism evidence="2 3">
    <name type="scientific">Endocarpon pusillum</name>
    <dbReference type="NCBI Taxonomy" id="364733"/>
    <lineage>
        <taxon>Eukaryota</taxon>
        <taxon>Fungi</taxon>
        <taxon>Dikarya</taxon>
        <taxon>Ascomycota</taxon>
        <taxon>Pezizomycotina</taxon>
        <taxon>Eurotiomycetes</taxon>
        <taxon>Chaetothyriomycetidae</taxon>
        <taxon>Verrucariales</taxon>
        <taxon>Verrucariaceae</taxon>
        <taxon>Endocarpon</taxon>
    </lineage>
</organism>
<dbReference type="AlphaFoldDB" id="A0A8H7AG07"/>
<evidence type="ECO:0000313" key="3">
    <source>
        <dbReference type="Proteomes" id="UP000606974"/>
    </source>
</evidence>
<evidence type="ECO:0000256" key="1">
    <source>
        <dbReference type="SAM" id="MobiDB-lite"/>
    </source>
</evidence>
<name>A0A8H7AG07_9EURO</name>
<feature type="region of interest" description="Disordered" evidence="1">
    <location>
        <begin position="219"/>
        <end position="249"/>
    </location>
</feature>
<dbReference type="EMBL" id="JAACFV010000056">
    <property type="protein sequence ID" value="KAF7508268.1"/>
    <property type="molecule type" value="Genomic_DNA"/>
</dbReference>
<proteinExistence type="predicted"/>